<keyword evidence="1" id="KW-1133">Transmembrane helix</keyword>
<dbReference type="KEGG" id="fya:KMW28_08560"/>
<evidence type="ECO:0000313" key="3">
    <source>
        <dbReference type="Proteomes" id="UP000678679"/>
    </source>
</evidence>
<proteinExistence type="predicted"/>
<reference evidence="2 3" key="1">
    <citation type="submission" date="2021-05" db="EMBL/GenBank/DDBJ databases">
        <title>Comparative genomic studies on the polysaccharide-degrading batcterial strains of the Flammeovirga genus.</title>
        <authorList>
            <person name="Zewei F."/>
            <person name="Zheng Z."/>
            <person name="Yu L."/>
            <person name="Ruyue G."/>
            <person name="Yanhong M."/>
            <person name="Yuanyuan C."/>
            <person name="Jingyan G."/>
            <person name="Wenjun H."/>
        </authorList>
    </citation>
    <scope>NUCLEOTIDE SEQUENCE [LARGE SCALE GENOMIC DNA]</scope>
    <source>
        <strain evidence="2 3">NBRC:100898</strain>
    </source>
</reference>
<accession>A0AAX1N828</accession>
<keyword evidence="1" id="KW-0812">Transmembrane</keyword>
<dbReference type="RefSeq" id="WP_066208304.1">
    <property type="nucleotide sequence ID" value="NZ_CP076132.1"/>
</dbReference>
<dbReference type="Proteomes" id="UP000678679">
    <property type="component" value="Chromosome 1"/>
</dbReference>
<evidence type="ECO:0000256" key="1">
    <source>
        <dbReference type="SAM" id="Phobius"/>
    </source>
</evidence>
<feature type="transmembrane region" description="Helical" evidence="1">
    <location>
        <begin position="7"/>
        <end position="25"/>
    </location>
</feature>
<feature type="transmembrane region" description="Helical" evidence="1">
    <location>
        <begin position="37"/>
        <end position="56"/>
    </location>
</feature>
<keyword evidence="3" id="KW-1185">Reference proteome</keyword>
<protein>
    <submittedName>
        <fullName evidence="2">Uncharacterized protein</fullName>
    </submittedName>
</protein>
<evidence type="ECO:0000313" key="2">
    <source>
        <dbReference type="EMBL" id="QWG03619.1"/>
    </source>
</evidence>
<gene>
    <name evidence="2" type="ORF">KMW28_08560</name>
</gene>
<dbReference type="EMBL" id="CP076132">
    <property type="protein sequence ID" value="QWG03619.1"/>
    <property type="molecule type" value="Genomic_DNA"/>
</dbReference>
<dbReference type="AlphaFoldDB" id="A0AAX1N828"/>
<keyword evidence="1" id="KW-0472">Membrane</keyword>
<name>A0AAX1N828_9BACT</name>
<sequence length="90" mass="10786">MIWFFNFLLFAYLIVSNVAIFIRLYRSFLQYLSPVKGYASMILLLGALGGIDYYVFDFSHNKFQIFEENQEVYKQIKERSIDYKELTSQK</sequence>
<organism evidence="2 3">
    <name type="scientific">Flammeovirga yaeyamensis</name>
    <dbReference type="NCBI Taxonomy" id="367791"/>
    <lineage>
        <taxon>Bacteria</taxon>
        <taxon>Pseudomonadati</taxon>
        <taxon>Bacteroidota</taxon>
        <taxon>Cytophagia</taxon>
        <taxon>Cytophagales</taxon>
        <taxon>Flammeovirgaceae</taxon>
        <taxon>Flammeovirga</taxon>
    </lineage>
</organism>